<dbReference type="CDD" id="cd02440">
    <property type="entry name" value="AdoMet_MTases"/>
    <property type="match status" value="1"/>
</dbReference>
<evidence type="ECO:0000256" key="1">
    <source>
        <dbReference type="SAM" id="MobiDB-lite"/>
    </source>
</evidence>
<reference evidence="2 3" key="1">
    <citation type="submission" date="2024-06" db="EMBL/GenBank/DDBJ databases">
        <title>The Natural Products Discovery Center: Release of the First 8490 Sequenced Strains for Exploring Actinobacteria Biosynthetic Diversity.</title>
        <authorList>
            <person name="Kalkreuter E."/>
            <person name="Kautsar S.A."/>
            <person name="Yang D."/>
            <person name="Bader C.D."/>
            <person name="Teijaro C.N."/>
            <person name="Fluegel L."/>
            <person name="Davis C.M."/>
            <person name="Simpson J.R."/>
            <person name="Lauterbach L."/>
            <person name="Steele A.D."/>
            <person name="Gui C."/>
            <person name="Meng S."/>
            <person name="Li G."/>
            <person name="Viehrig K."/>
            <person name="Ye F."/>
            <person name="Su P."/>
            <person name="Kiefer A.F."/>
            <person name="Nichols A."/>
            <person name="Cepeda A.J."/>
            <person name="Yan W."/>
            <person name="Fan B."/>
            <person name="Jiang Y."/>
            <person name="Adhikari A."/>
            <person name="Zheng C.-J."/>
            <person name="Schuster L."/>
            <person name="Cowan T.M."/>
            <person name="Smanski M.J."/>
            <person name="Chevrette M.G."/>
            <person name="De Carvalho L.P.S."/>
            <person name="Shen B."/>
        </authorList>
    </citation>
    <scope>NUCLEOTIDE SEQUENCE [LARGE SCALE GENOMIC DNA]</scope>
    <source>
        <strain evidence="2 3">NPDC033039</strain>
    </source>
</reference>
<keyword evidence="3" id="KW-1185">Reference proteome</keyword>
<dbReference type="GO" id="GO:0032259">
    <property type="term" value="P:methylation"/>
    <property type="evidence" value="ECO:0007669"/>
    <property type="project" value="UniProtKB-KW"/>
</dbReference>
<accession>A0ABV2YZF9</accession>
<dbReference type="Pfam" id="PF13489">
    <property type="entry name" value="Methyltransf_23"/>
    <property type="match status" value="1"/>
</dbReference>
<dbReference type="PANTHER" id="PTHR43591:SF110">
    <property type="entry name" value="RHODANESE DOMAIN-CONTAINING PROTEIN"/>
    <property type="match status" value="1"/>
</dbReference>
<dbReference type="InterPro" id="IPR029063">
    <property type="entry name" value="SAM-dependent_MTases_sf"/>
</dbReference>
<feature type="region of interest" description="Disordered" evidence="1">
    <location>
        <begin position="1"/>
        <end position="21"/>
    </location>
</feature>
<dbReference type="PANTHER" id="PTHR43591">
    <property type="entry name" value="METHYLTRANSFERASE"/>
    <property type="match status" value="1"/>
</dbReference>
<evidence type="ECO:0000313" key="2">
    <source>
        <dbReference type="EMBL" id="MEU3711130.1"/>
    </source>
</evidence>
<name>A0ABV2YZF9_9ACTN</name>
<comment type="caution">
    <text evidence="2">The sequence shown here is derived from an EMBL/GenBank/DDBJ whole genome shotgun (WGS) entry which is preliminary data.</text>
</comment>
<evidence type="ECO:0000313" key="3">
    <source>
        <dbReference type="Proteomes" id="UP001550853"/>
    </source>
</evidence>
<dbReference type="EMBL" id="JBEZVI010000009">
    <property type="protein sequence ID" value="MEU3711130.1"/>
    <property type="molecule type" value="Genomic_DNA"/>
</dbReference>
<proteinExistence type="predicted"/>
<dbReference type="Gene3D" id="3.40.50.150">
    <property type="entry name" value="Vaccinia Virus protein VP39"/>
    <property type="match status" value="1"/>
</dbReference>
<organism evidence="2 3">
    <name type="scientific">Streptomyces catenulae</name>
    <dbReference type="NCBI Taxonomy" id="66875"/>
    <lineage>
        <taxon>Bacteria</taxon>
        <taxon>Bacillati</taxon>
        <taxon>Actinomycetota</taxon>
        <taxon>Actinomycetes</taxon>
        <taxon>Kitasatosporales</taxon>
        <taxon>Streptomycetaceae</taxon>
        <taxon>Streptomyces</taxon>
    </lineage>
</organism>
<dbReference type="RefSeq" id="WP_245654986.1">
    <property type="nucleotide sequence ID" value="NZ_JBEZVI010000009.1"/>
</dbReference>
<feature type="region of interest" description="Disordered" evidence="1">
    <location>
        <begin position="238"/>
        <end position="304"/>
    </location>
</feature>
<dbReference type="SUPFAM" id="SSF53335">
    <property type="entry name" value="S-adenosyl-L-methionine-dependent methyltransferases"/>
    <property type="match status" value="1"/>
</dbReference>
<dbReference type="Proteomes" id="UP001550853">
    <property type="component" value="Unassembled WGS sequence"/>
</dbReference>
<protein>
    <submittedName>
        <fullName evidence="2">Class I SAM-dependent methyltransferase</fullName>
    </submittedName>
</protein>
<dbReference type="GO" id="GO:0008168">
    <property type="term" value="F:methyltransferase activity"/>
    <property type="evidence" value="ECO:0007669"/>
    <property type="project" value="UniProtKB-KW"/>
</dbReference>
<keyword evidence="2" id="KW-0808">Transferase</keyword>
<sequence length="304" mass="32485">MTPLNPLTRHHPGPEAAPDYAAGAFGHQRAGEQGRLRALEDLWDPFTAHCLRQAGIPATARCLEVGAGSGSVARMLARLCPGGDVTATDIDTRFFEELTAEERLTVLRHDVTRDGFPAGSFEVIHARMVLCHLADPARVLTTMAEWLRPGGLLLVEDLDLGPVDAAPHPVMRRGLRAAEQTLGTSQGSDLRLGRRLPTLVTDGGFTLGGMRAQPVMIGAGGPADAFWRLSFAQLRDFQARNGSPPRRRDGRGALVDRPSGLHGPRHARRLRMGPEARAADGVTPRTGGSGSGHRRPGPRVSASA</sequence>
<keyword evidence="2" id="KW-0489">Methyltransferase</keyword>
<gene>
    <name evidence="2" type="ORF">AB0E61_13655</name>
</gene>